<dbReference type="InterPro" id="IPR050561">
    <property type="entry name" value="PTP"/>
</dbReference>
<dbReference type="Proteomes" id="UP000240429">
    <property type="component" value="Unassembled WGS sequence"/>
</dbReference>
<keyword evidence="2" id="KW-0472">Membrane</keyword>
<evidence type="ECO:0000259" key="3">
    <source>
        <dbReference type="PROSITE" id="PS50056"/>
    </source>
</evidence>
<dbReference type="PROSITE" id="PS00383">
    <property type="entry name" value="TYR_PHOSPHATASE_1"/>
    <property type="match status" value="1"/>
</dbReference>
<name>A0A2P8Q7G6_9ACTN</name>
<dbReference type="InterPro" id="IPR000387">
    <property type="entry name" value="Tyr_Pase_dom"/>
</dbReference>
<dbReference type="Gene3D" id="3.90.190.10">
    <property type="entry name" value="Protein tyrosine phosphatase superfamily"/>
    <property type="match status" value="1"/>
</dbReference>
<feature type="transmembrane region" description="Helical" evidence="2">
    <location>
        <begin position="37"/>
        <end position="63"/>
    </location>
</feature>
<dbReference type="PROSITE" id="PS50056">
    <property type="entry name" value="TYR_PHOSPHATASE_2"/>
    <property type="match status" value="1"/>
</dbReference>
<dbReference type="PANTHER" id="PTHR23339">
    <property type="entry name" value="TYROSINE SPECIFIC PROTEIN PHOSPHATASE AND DUAL SPECIFICITY PROTEIN PHOSPHATASE"/>
    <property type="match status" value="1"/>
</dbReference>
<gene>
    <name evidence="4" type="ORF">C6Y14_17350</name>
</gene>
<dbReference type="SUPFAM" id="SSF52799">
    <property type="entry name" value="(Phosphotyrosine protein) phosphatases II"/>
    <property type="match status" value="1"/>
</dbReference>
<dbReference type="AlphaFoldDB" id="A0A2P8Q7G6"/>
<keyword evidence="5" id="KW-1185">Reference proteome</keyword>
<dbReference type="Pfam" id="PF22741">
    <property type="entry name" value="PTP-NADK"/>
    <property type="match status" value="1"/>
</dbReference>
<reference evidence="4 5" key="1">
    <citation type="submission" date="2018-03" db="EMBL/GenBank/DDBJ databases">
        <title>Streptomyces dioscori sp. nov., a novel endophytic actinobacterium isolated from bulbil of Dioscorea bulbifera L.</title>
        <authorList>
            <person name="Zhikuan W."/>
        </authorList>
    </citation>
    <scope>NUCLEOTIDE SEQUENCE [LARGE SCALE GENOMIC DNA]</scope>
    <source>
        <strain evidence="4 5">A217</strain>
    </source>
</reference>
<proteinExistence type="predicted"/>
<evidence type="ECO:0000256" key="1">
    <source>
        <dbReference type="SAM" id="MobiDB-lite"/>
    </source>
</evidence>
<comment type="caution">
    <text evidence="4">The sequence shown here is derived from an EMBL/GenBank/DDBJ whole genome shotgun (WGS) entry which is preliminary data.</text>
</comment>
<dbReference type="OrthoDB" id="9806482at2"/>
<dbReference type="InterPro" id="IPR029021">
    <property type="entry name" value="Prot-tyrosine_phosphatase-like"/>
</dbReference>
<dbReference type="EMBL" id="PYBJ01000009">
    <property type="protein sequence ID" value="PSM42172.1"/>
    <property type="molecule type" value="Genomic_DNA"/>
</dbReference>
<evidence type="ECO:0000313" key="5">
    <source>
        <dbReference type="Proteomes" id="UP000240429"/>
    </source>
</evidence>
<sequence>MAVVAPPPPPPGPAPPGSRSRRTSRVLRTLRRTLPRVLAALGLCYLVLWATGALGVLALSYWARERTPPPAGTHPVRGIHHFQPVDAAGGLWRGGAPSPEGYRELARLGFTTVVDLRAEDLSAERLAGPRRAGLDVVRLPVRDGQTPTPHQVRRFLGVVGAAPGPVFVHCGAGVGRTGTMAAAYLVRAGLESPSGAVRRNLAVGPPSIEQIYYALSLGPDRAEQPPLPVVAVSRLVDAPRRMWSWF</sequence>
<feature type="region of interest" description="Disordered" evidence="1">
    <location>
        <begin position="1"/>
        <end position="24"/>
    </location>
</feature>
<feature type="domain" description="Tyrosine specific protein phosphatases" evidence="3">
    <location>
        <begin position="153"/>
        <end position="191"/>
    </location>
</feature>
<dbReference type="InterPro" id="IPR055214">
    <property type="entry name" value="PTP-NADK"/>
</dbReference>
<keyword evidence="2" id="KW-0812">Transmembrane</keyword>
<evidence type="ECO:0000313" key="4">
    <source>
        <dbReference type="EMBL" id="PSM42172.1"/>
    </source>
</evidence>
<protein>
    <recommendedName>
        <fullName evidence="3">Tyrosine specific protein phosphatases domain-containing protein</fullName>
    </recommendedName>
</protein>
<evidence type="ECO:0000256" key="2">
    <source>
        <dbReference type="SAM" id="Phobius"/>
    </source>
</evidence>
<feature type="compositionally biased region" description="Pro residues" evidence="1">
    <location>
        <begin position="1"/>
        <end position="16"/>
    </location>
</feature>
<accession>A0A2P8Q7G6</accession>
<organism evidence="4 5">
    <name type="scientific">Streptomyces dioscori</name>
    <dbReference type="NCBI Taxonomy" id="2109333"/>
    <lineage>
        <taxon>Bacteria</taxon>
        <taxon>Bacillati</taxon>
        <taxon>Actinomycetota</taxon>
        <taxon>Actinomycetes</taxon>
        <taxon>Kitasatosporales</taxon>
        <taxon>Streptomycetaceae</taxon>
        <taxon>Streptomyces</taxon>
        <taxon>Streptomyces aurantiacus group</taxon>
    </lineage>
</organism>
<keyword evidence="2" id="KW-1133">Transmembrane helix</keyword>
<dbReference type="InterPro" id="IPR016130">
    <property type="entry name" value="Tyr_Pase_AS"/>
</dbReference>